<reference evidence="2 3" key="1">
    <citation type="submission" date="2024-01" db="EMBL/GenBank/DDBJ databases">
        <title>The complete chloroplast genome sequence of Lithospermum erythrorhizon: insights into the phylogenetic relationship among Boraginaceae species and the maternal lineages of purple gromwells.</title>
        <authorList>
            <person name="Okada T."/>
            <person name="Watanabe K."/>
        </authorList>
    </citation>
    <scope>NUCLEOTIDE SEQUENCE [LARGE SCALE GENOMIC DNA]</scope>
</reference>
<gene>
    <name evidence="2" type="ORF">LIER_35958</name>
</gene>
<dbReference type="Proteomes" id="UP001454036">
    <property type="component" value="Unassembled WGS sequence"/>
</dbReference>
<evidence type="ECO:0000256" key="1">
    <source>
        <dbReference type="SAM" id="MobiDB-lite"/>
    </source>
</evidence>
<feature type="compositionally biased region" description="Polar residues" evidence="1">
    <location>
        <begin position="114"/>
        <end position="131"/>
    </location>
</feature>
<keyword evidence="3" id="KW-1185">Reference proteome</keyword>
<dbReference type="PANTHER" id="PTHR36048">
    <property type="entry name" value="RIBOSOME MATURATION FACTOR"/>
    <property type="match status" value="1"/>
</dbReference>
<protein>
    <submittedName>
        <fullName evidence="2">Uncharacterized protein</fullName>
    </submittedName>
</protein>
<feature type="region of interest" description="Disordered" evidence="1">
    <location>
        <begin position="102"/>
        <end position="131"/>
    </location>
</feature>
<sequence>MVTQYCSYIRTLPNHPSKICCPPLPLSIFHKISTNFSLNHSFVIISSCSTLQMAAKPLSHEALALTEKKMDMALDDIINLSKTNENKWKKQRVWNRDQKFSNNASQDKHGKVQRFTNSRSSMRQGAISQKRTNFQSNQFPLATEAAKKAYAAPLHNRNFNQRTVVNVNKLRVAPPPYQKKAANGGGFMTKQNSQHQVKPAMVRQKPQTLDALFANMKEERLKEERLKSLSHNNSGPRRNAGGYQSIVPWARGRFIS</sequence>
<evidence type="ECO:0000313" key="3">
    <source>
        <dbReference type="Proteomes" id="UP001454036"/>
    </source>
</evidence>
<proteinExistence type="predicted"/>
<organism evidence="2 3">
    <name type="scientific">Lithospermum erythrorhizon</name>
    <name type="common">Purple gromwell</name>
    <name type="synonym">Lithospermum officinale var. erythrorhizon</name>
    <dbReference type="NCBI Taxonomy" id="34254"/>
    <lineage>
        <taxon>Eukaryota</taxon>
        <taxon>Viridiplantae</taxon>
        <taxon>Streptophyta</taxon>
        <taxon>Embryophyta</taxon>
        <taxon>Tracheophyta</taxon>
        <taxon>Spermatophyta</taxon>
        <taxon>Magnoliopsida</taxon>
        <taxon>eudicotyledons</taxon>
        <taxon>Gunneridae</taxon>
        <taxon>Pentapetalae</taxon>
        <taxon>asterids</taxon>
        <taxon>lamiids</taxon>
        <taxon>Boraginales</taxon>
        <taxon>Boraginaceae</taxon>
        <taxon>Boraginoideae</taxon>
        <taxon>Lithospermeae</taxon>
        <taxon>Lithospermum</taxon>
    </lineage>
</organism>
<name>A0AAV3NZ05_LITER</name>
<comment type="caution">
    <text evidence="2">The sequence shown here is derived from an EMBL/GenBank/DDBJ whole genome shotgun (WGS) entry which is preliminary data.</text>
</comment>
<evidence type="ECO:0000313" key="2">
    <source>
        <dbReference type="EMBL" id="GAA0144555.1"/>
    </source>
</evidence>
<dbReference type="EMBL" id="BAABME010016117">
    <property type="protein sequence ID" value="GAA0144555.1"/>
    <property type="molecule type" value="Genomic_DNA"/>
</dbReference>
<dbReference type="PANTHER" id="PTHR36048:SF1">
    <property type="entry name" value="RIBOSOME MATURATION FACTOR"/>
    <property type="match status" value="1"/>
</dbReference>
<dbReference type="AlphaFoldDB" id="A0AAV3NZ05"/>
<accession>A0AAV3NZ05</accession>